<organism evidence="2">
    <name type="scientific">Nothobranchius kadleci</name>
    <name type="common">African annual killifish</name>
    <dbReference type="NCBI Taxonomy" id="1051664"/>
    <lineage>
        <taxon>Eukaryota</taxon>
        <taxon>Metazoa</taxon>
        <taxon>Chordata</taxon>
        <taxon>Craniata</taxon>
        <taxon>Vertebrata</taxon>
        <taxon>Euteleostomi</taxon>
        <taxon>Actinopterygii</taxon>
        <taxon>Neopterygii</taxon>
        <taxon>Teleostei</taxon>
        <taxon>Neoteleostei</taxon>
        <taxon>Acanthomorphata</taxon>
        <taxon>Ovalentaria</taxon>
        <taxon>Atherinomorphae</taxon>
        <taxon>Cyprinodontiformes</taxon>
        <taxon>Nothobranchiidae</taxon>
        <taxon>Nothobranchius</taxon>
    </lineage>
</organism>
<feature type="region of interest" description="Disordered" evidence="1">
    <location>
        <begin position="1"/>
        <end position="57"/>
    </location>
</feature>
<sequence>PGQPIGIGPSVVSRAPSGSSAGQTRRRSEQKSHHLSWLAHSNNHHKLNEEGLEDAVV</sequence>
<proteinExistence type="predicted"/>
<evidence type="ECO:0000256" key="1">
    <source>
        <dbReference type="SAM" id="MobiDB-lite"/>
    </source>
</evidence>
<feature type="non-terminal residue" evidence="2">
    <location>
        <position position="1"/>
    </location>
</feature>
<reference evidence="2" key="2">
    <citation type="submission" date="2016-06" db="EMBL/GenBank/DDBJ databases">
        <title>The genome of a short-lived fish provides insights into sex chromosome evolution and the genetic control of aging.</title>
        <authorList>
            <person name="Reichwald K."/>
            <person name="Felder M."/>
            <person name="Petzold A."/>
            <person name="Koch P."/>
            <person name="Groth M."/>
            <person name="Platzer M."/>
        </authorList>
    </citation>
    <scope>NUCLEOTIDE SEQUENCE</scope>
    <source>
        <tissue evidence="2">Brain</tissue>
    </source>
</reference>
<accession>A0A1A8BLT0</accession>
<dbReference type="AlphaFoldDB" id="A0A1A8BLT0"/>
<protein>
    <submittedName>
        <fullName evidence="2">Uncharacterized protein</fullName>
    </submittedName>
</protein>
<dbReference type="EMBL" id="HADZ01004636">
    <property type="protein sequence ID" value="SBP68577.1"/>
    <property type="molecule type" value="Transcribed_RNA"/>
</dbReference>
<name>A0A1A8BLT0_NOTKA</name>
<evidence type="ECO:0000313" key="2">
    <source>
        <dbReference type="EMBL" id="SBP68577.1"/>
    </source>
</evidence>
<gene>
    <name evidence="2" type="primary">Nfu_g_1_001730</name>
</gene>
<reference evidence="2" key="1">
    <citation type="submission" date="2016-05" db="EMBL/GenBank/DDBJ databases">
        <authorList>
            <person name="Lavstsen T."/>
            <person name="Jespersen J.S."/>
        </authorList>
    </citation>
    <scope>NUCLEOTIDE SEQUENCE</scope>
    <source>
        <tissue evidence="2">Brain</tissue>
    </source>
</reference>